<dbReference type="EMBL" id="CM017610">
    <property type="protein sequence ID" value="TYI42616.1"/>
    <property type="molecule type" value="Genomic_DNA"/>
</dbReference>
<evidence type="ECO:0008006" key="4">
    <source>
        <dbReference type="Google" id="ProtNLM"/>
    </source>
</evidence>
<accession>A0A5D2RQ29</accession>
<gene>
    <name evidence="2" type="ORF">ES332_A01G111600v1</name>
</gene>
<dbReference type="Proteomes" id="UP000322667">
    <property type="component" value="Chromosome A01"/>
</dbReference>
<evidence type="ECO:0000256" key="1">
    <source>
        <dbReference type="SAM" id="SignalP"/>
    </source>
</evidence>
<keyword evidence="3" id="KW-1185">Reference proteome</keyword>
<feature type="signal peptide" evidence="1">
    <location>
        <begin position="1"/>
        <end position="26"/>
    </location>
</feature>
<sequence length="94" mass="10770">MNACSTEHWKFMCGVLFIIMEGTLKGLLPQESCQIQKNNSQILSSHDNRMGWTRILAIKKDGRSSIFYKQGNRITLQPNSTITSTTSWYCVMLH</sequence>
<feature type="chain" id="PRO_5022732449" description="Secreted protein" evidence="1">
    <location>
        <begin position="27"/>
        <end position="94"/>
    </location>
</feature>
<name>A0A5D2RQ29_GOSTO</name>
<proteinExistence type="predicted"/>
<reference evidence="2 3" key="1">
    <citation type="submission" date="2019-07" db="EMBL/GenBank/DDBJ databases">
        <title>WGS assembly of Gossypium tomentosum.</title>
        <authorList>
            <person name="Chen Z.J."/>
            <person name="Sreedasyam A."/>
            <person name="Ando A."/>
            <person name="Song Q."/>
            <person name="De L."/>
            <person name="Hulse-Kemp A."/>
            <person name="Ding M."/>
            <person name="Ye W."/>
            <person name="Kirkbride R."/>
            <person name="Jenkins J."/>
            <person name="Plott C."/>
            <person name="Lovell J."/>
            <person name="Lin Y.-M."/>
            <person name="Vaughn R."/>
            <person name="Liu B."/>
            <person name="Li W."/>
            <person name="Simpson S."/>
            <person name="Scheffler B."/>
            <person name="Saski C."/>
            <person name="Grover C."/>
            <person name="Hu G."/>
            <person name="Conover J."/>
            <person name="Carlson J."/>
            <person name="Shu S."/>
            <person name="Boston L."/>
            <person name="Williams M."/>
            <person name="Peterson D."/>
            <person name="Mcgee K."/>
            <person name="Jones D."/>
            <person name="Wendel J."/>
            <person name="Stelly D."/>
            <person name="Grimwood J."/>
            <person name="Schmutz J."/>
        </authorList>
    </citation>
    <scope>NUCLEOTIDE SEQUENCE [LARGE SCALE GENOMIC DNA]</scope>
    <source>
        <strain evidence="2">7179.01</strain>
    </source>
</reference>
<dbReference type="AlphaFoldDB" id="A0A5D2RQ29"/>
<protein>
    <recommendedName>
        <fullName evidence="4">Secreted protein</fullName>
    </recommendedName>
</protein>
<evidence type="ECO:0000313" key="2">
    <source>
        <dbReference type="EMBL" id="TYI42616.1"/>
    </source>
</evidence>
<keyword evidence="1" id="KW-0732">Signal</keyword>
<organism evidence="2 3">
    <name type="scientific">Gossypium tomentosum</name>
    <name type="common">Hawaiian cotton</name>
    <name type="synonym">Gossypium sandvicense</name>
    <dbReference type="NCBI Taxonomy" id="34277"/>
    <lineage>
        <taxon>Eukaryota</taxon>
        <taxon>Viridiplantae</taxon>
        <taxon>Streptophyta</taxon>
        <taxon>Embryophyta</taxon>
        <taxon>Tracheophyta</taxon>
        <taxon>Spermatophyta</taxon>
        <taxon>Magnoliopsida</taxon>
        <taxon>eudicotyledons</taxon>
        <taxon>Gunneridae</taxon>
        <taxon>Pentapetalae</taxon>
        <taxon>rosids</taxon>
        <taxon>malvids</taxon>
        <taxon>Malvales</taxon>
        <taxon>Malvaceae</taxon>
        <taxon>Malvoideae</taxon>
        <taxon>Gossypium</taxon>
    </lineage>
</organism>
<evidence type="ECO:0000313" key="3">
    <source>
        <dbReference type="Proteomes" id="UP000322667"/>
    </source>
</evidence>